<name>A0ABT2IT68_9FLAO</name>
<proteinExistence type="predicted"/>
<protein>
    <submittedName>
        <fullName evidence="1">Uncharacterized protein</fullName>
    </submittedName>
</protein>
<dbReference type="EMBL" id="JAOAMU010000002">
    <property type="protein sequence ID" value="MCT2561845.1"/>
    <property type="molecule type" value="Genomic_DNA"/>
</dbReference>
<organism evidence="1 2">
    <name type="scientific">Chryseobacterium herbae</name>
    <dbReference type="NCBI Taxonomy" id="2976476"/>
    <lineage>
        <taxon>Bacteria</taxon>
        <taxon>Pseudomonadati</taxon>
        <taxon>Bacteroidota</taxon>
        <taxon>Flavobacteriia</taxon>
        <taxon>Flavobacteriales</taxon>
        <taxon>Weeksellaceae</taxon>
        <taxon>Chryseobacterium group</taxon>
        <taxon>Chryseobacterium</taxon>
    </lineage>
</organism>
<keyword evidence="2" id="KW-1185">Reference proteome</keyword>
<dbReference type="Proteomes" id="UP001525566">
    <property type="component" value="Unassembled WGS sequence"/>
</dbReference>
<evidence type="ECO:0000313" key="2">
    <source>
        <dbReference type="Proteomes" id="UP001525566"/>
    </source>
</evidence>
<gene>
    <name evidence="1" type="ORF">N0B48_08110</name>
</gene>
<accession>A0ABT2IT68</accession>
<reference evidence="1 2" key="1">
    <citation type="submission" date="2022-09" db="EMBL/GenBank/DDBJ databases">
        <title>Chryseobacterium oleae sp.nov., isolated from the inter-root soil of Pyrola calliantha H. Andr. in Tibet.</title>
        <authorList>
            <person name="Li Z."/>
        </authorList>
    </citation>
    <scope>NUCLEOTIDE SEQUENCE [LARGE SCALE GENOMIC DNA]</scope>
    <source>
        <strain evidence="2">pc1-10</strain>
    </source>
</reference>
<evidence type="ECO:0000313" key="1">
    <source>
        <dbReference type="EMBL" id="MCT2561845.1"/>
    </source>
</evidence>
<sequence length="125" mass="14776">MKNDSTHDNNAFADYLFNNYIKAHRKADKCTSRHYWGLLEKYAEIGFPKAVQKSEREYAEKLTKLIRNAFPDWNTHLLILRGEEGKQEYAENMANYESRLRTIGHDEESIKQMITKKIELNYGND</sequence>
<dbReference type="RefSeq" id="WP_259838133.1">
    <property type="nucleotide sequence ID" value="NZ_JAOAMU010000002.1"/>
</dbReference>
<comment type="caution">
    <text evidence="1">The sequence shown here is derived from an EMBL/GenBank/DDBJ whole genome shotgun (WGS) entry which is preliminary data.</text>
</comment>